<dbReference type="PANTHER" id="PTHR38899:SF1">
    <property type="entry name" value="PROTEIN KINASE"/>
    <property type="match status" value="1"/>
</dbReference>
<protein>
    <submittedName>
        <fullName evidence="2">Uncharacterized protein</fullName>
    </submittedName>
</protein>
<sequence>MSKIITSLPASSRSPQRGATDSPMTTGPHSGPSFNSSKQSEAHTVEANQNSSRTCCPTAPKRNVEPAISSGGSSAETAVIFDWDDTLLPSSFVVNSTETLSEVLSAVRPLQARSYRIIGNTGERALALSHRYVFILSSSGPGWVEQSCRLYYPQALPLLSKVTIVHANEFCREFAMVNLQFRNYCNSAYFRSPKLASVLAILPALQPEPRRVVLIGDQYADVSIAEALRQRGGDIRTCLFAVEPTARELVSVGCISEFLPALGRWVVPLRVSTLIMADARLLS</sequence>
<dbReference type="AlphaFoldDB" id="A0A7J6PLC9"/>
<dbReference type="Gene3D" id="3.40.50.1000">
    <property type="entry name" value="HAD superfamily/HAD-like"/>
    <property type="match status" value="1"/>
</dbReference>
<evidence type="ECO:0000256" key="1">
    <source>
        <dbReference type="SAM" id="MobiDB-lite"/>
    </source>
</evidence>
<comment type="caution">
    <text evidence="2">The sequence shown here is derived from an EMBL/GenBank/DDBJ whole genome shotgun (WGS) entry which is preliminary data.</text>
</comment>
<feature type="region of interest" description="Disordered" evidence="1">
    <location>
        <begin position="1"/>
        <end position="70"/>
    </location>
</feature>
<accession>A0A7J6PLC9</accession>
<dbReference type="OrthoDB" id="445404at2759"/>
<dbReference type="InterPro" id="IPR023214">
    <property type="entry name" value="HAD_sf"/>
</dbReference>
<dbReference type="EMBL" id="JABANP010000011">
    <property type="protein sequence ID" value="KAF4696400.1"/>
    <property type="molecule type" value="Genomic_DNA"/>
</dbReference>
<reference evidence="2 3" key="1">
    <citation type="submission" date="2020-04" db="EMBL/GenBank/DDBJ databases">
        <title>Perkinsus olseni comparative genomics.</title>
        <authorList>
            <person name="Bogema D.R."/>
        </authorList>
    </citation>
    <scope>NUCLEOTIDE SEQUENCE [LARGE SCALE GENOMIC DNA]</scope>
    <source>
        <strain evidence="2">00978-12</strain>
    </source>
</reference>
<evidence type="ECO:0000313" key="3">
    <source>
        <dbReference type="Proteomes" id="UP000541610"/>
    </source>
</evidence>
<name>A0A7J6PLC9_PEROL</name>
<feature type="compositionally biased region" description="Polar residues" evidence="1">
    <location>
        <begin position="46"/>
        <end position="55"/>
    </location>
</feature>
<evidence type="ECO:0000313" key="2">
    <source>
        <dbReference type="EMBL" id="KAF4696400.1"/>
    </source>
</evidence>
<dbReference type="InterPro" id="IPR036412">
    <property type="entry name" value="HAD-like_sf"/>
</dbReference>
<dbReference type="Proteomes" id="UP000541610">
    <property type="component" value="Unassembled WGS sequence"/>
</dbReference>
<organism evidence="2 3">
    <name type="scientific">Perkinsus olseni</name>
    <name type="common">Perkinsus atlanticus</name>
    <dbReference type="NCBI Taxonomy" id="32597"/>
    <lineage>
        <taxon>Eukaryota</taxon>
        <taxon>Sar</taxon>
        <taxon>Alveolata</taxon>
        <taxon>Perkinsozoa</taxon>
        <taxon>Perkinsea</taxon>
        <taxon>Perkinsida</taxon>
        <taxon>Perkinsidae</taxon>
        <taxon>Perkinsus</taxon>
    </lineage>
</organism>
<dbReference type="PANTHER" id="PTHR38899">
    <property type="entry name" value="DOMAIN OOKINETE PROTEIN, PUTATIVE-RELATED"/>
    <property type="match status" value="1"/>
</dbReference>
<feature type="compositionally biased region" description="Polar residues" evidence="1">
    <location>
        <begin position="1"/>
        <end position="39"/>
    </location>
</feature>
<gene>
    <name evidence="2" type="ORF">FOZ60_000857</name>
</gene>
<dbReference type="SUPFAM" id="SSF56784">
    <property type="entry name" value="HAD-like"/>
    <property type="match status" value="1"/>
</dbReference>
<proteinExistence type="predicted"/>